<dbReference type="Proteomes" id="UP000675881">
    <property type="component" value="Chromosome 5"/>
</dbReference>
<evidence type="ECO:0000259" key="3">
    <source>
        <dbReference type="Pfam" id="PF23723"/>
    </source>
</evidence>
<dbReference type="InterPro" id="IPR056583">
    <property type="entry name" value="EDRF1_TPR"/>
</dbReference>
<evidence type="ECO:0000256" key="1">
    <source>
        <dbReference type="SAM" id="MobiDB-lite"/>
    </source>
</evidence>
<dbReference type="Pfam" id="PF11938">
    <property type="entry name" value="DUF3456"/>
    <property type="match status" value="1"/>
</dbReference>
<sequence>MEISWSSSDSDRGQDLRNEDSVGGAEDKEERAISAPTSTATLKQSYLLTAFPFPRIWALLPVKRNLSLIYLSIQDLPHLPFLPAFPDFVHSVDVISDAENIKKLLKIPFADPSTTVSMVVHRIGKSLLIDDLDIAKYLLLTQDPDWKWLKKVLLSAMKPEALQRNTSETPLERNLLLQFLSQSLSTNALLPCSKPLTDTGRTVDAHKVLPPLPEPSVEEQVPRRNPFARNIVWNFEDIRMLIGSDMPIFGDAEHPCVSLRLRNAKNPINILTGLDYWLDNLMCQVPEVLMLGKIRNRIRKSDILRNAQEENGNNPFKTAVSMLLYKVARNLMQSDQRKFEMSTVRRLLKNCLALLDSKKYPQIATSAHYMLSDLLVPDEINPAYPDFPVFEIDTHESDEKERRFIKAIPNENIKPDGHETVARCKKSLIHVVEGFKYLDVIISQEENKNGIKSSNEENPKMCNPNEVIPMPYNSKTDDYDKSENNTKSMKIQIYVKNEEQPPVWHEHFKTILFKKEIRKCAKGIKRALEIGKILKSSTHSNFNSDPNIAFSSFAWGVAGDSYMSMVKQWSDLVGYHEQYNSNNEADHCLSERIESEHREWIVKFPIDMEEAMLLAAQCFKKAEEILRDKESYMDDYLSILKRLGNVENEVGVFYMNHASNLCQNSTSSLEPHIKELFSKSLLHLEEGIIYFEKVKDSSNISLLNSNIGRLCRLYAYYGGCGNIDDRTEFSDFEFEQYSKAIEHYEIALKTVGNRKNNPLIWDSISWDLSSTLFTVGSLLQDFAPLSTKPKTGRIHHRLASMYHKSYRGDYVVENETRRHHLKQLAELHYSKAENLFLILEDQVEYLKIMAERIGLIEFQMESTTTLPKLKAEEVEVLDKEKLKIIKILVQRLQHALLSLNKILLGKKNSKHRDNTWCKLLYSKSLKLNVEIINVTYTHKKHNCLSMRVPLICIIGLLSLVHCDQFDEEQYGVKYANDCEVCKIVSNEFTEYLSESASKFETLETGYSVEKKRKKTKYIKSELRLIETMEGLCERLMKYNIHKERTDWTRFARGTSQTFQALEGLVAKGVKVDLGIPYELWKNPSAEISNLKTQCESLVEKHDEDIEDWYFKHQENASLESYLCEKRFLKSKDKSCLKIALNKKGDDGKKLNYDE</sequence>
<dbReference type="AlphaFoldDB" id="A0A7R8H9K3"/>
<feature type="domain" description="DUF3456" evidence="2">
    <location>
        <begin position="977"/>
        <end position="1133"/>
    </location>
</feature>
<dbReference type="Pfam" id="PF23723">
    <property type="entry name" value="TPR_EDRF1"/>
    <property type="match status" value="2"/>
</dbReference>
<keyword evidence="6" id="KW-1185">Reference proteome</keyword>
<dbReference type="OrthoDB" id="419432at2759"/>
<gene>
    <name evidence="5" type="ORF">LSAA_10168</name>
</gene>
<feature type="region of interest" description="Disordered" evidence="1">
    <location>
        <begin position="1"/>
        <end position="36"/>
    </location>
</feature>
<proteinExistence type="predicted"/>
<dbReference type="EMBL" id="HG994584">
    <property type="protein sequence ID" value="CAF2960094.1"/>
    <property type="molecule type" value="Genomic_DNA"/>
</dbReference>
<dbReference type="Pfam" id="PF23788">
    <property type="entry name" value="EDRF1_N"/>
    <property type="match status" value="3"/>
</dbReference>
<feature type="domain" description="EDRF1 TPR repeats region" evidence="3">
    <location>
        <begin position="639"/>
        <end position="789"/>
    </location>
</feature>
<reference evidence="5" key="1">
    <citation type="submission" date="2021-02" db="EMBL/GenBank/DDBJ databases">
        <authorList>
            <person name="Bekaert M."/>
        </authorList>
    </citation>
    <scope>NUCLEOTIDE SEQUENCE</scope>
    <source>
        <strain evidence="5">IoA-00</strain>
    </source>
</reference>
<accession>A0A7R8H9K3</accession>
<evidence type="ECO:0000259" key="4">
    <source>
        <dbReference type="Pfam" id="PF23788"/>
    </source>
</evidence>
<feature type="domain" description="EDRF1 TPR repeats region" evidence="3">
    <location>
        <begin position="792"/>
        <end position="870"/>
    </location>
</feature>
<protein>
    <submittedName>
        <fullName evidence="5">Protein canopy homolog 4,Protein canopy 4,Protein canopy homolog 3</fullName>
    </submittedName>
</protein>
<evidence type="ECO:0000313" key="6">
    <source>
        <dbReference type="Proteomes" id="UP000675881"/>
    </source>
</evidence>
<organism evidence="5 6">
    <name type="scientific">Lepeophtheirus salmonis</name>
    <name type="common">Salmon louse</name>
    <name type="synonym">Caligus salmonis</name>
    <dbReference type="NCBI Taxonomy" id="72036"/>
    <lineage>
        <taxon>Eukaryota</taxon>
        <taxon>Metazoa</taxon>
        <taxon>Ecdysozoa</taxon>
        <taxon>Arthropoda</taxon>
        <taxon>Crustacea</taxon>
        <taxon>Multicrustacea</taxon>
        <taxon>Hexanauplia</taxon>
        <taxon>Copepoda</taxon>
        <taxon>Siphonostomatoida</taxon>
        <taxon>Caligidae</taxon>
        <taxon>Lepeophtheirus</taxon>
    </lineage>
</organism>
<feature type="compositionally biased region" description="Basic and acidic residues" evidence="1">
    <location>
        <begin position="9"/>
        <end position="32"/>
    </location>
</feature>
<name>A0A7R8H9K3_LEPSM</name>
<dbReference type="PANTHER" id="PTHR15000:SF1">
    <property type="entry name" value="ERYTHROID DIFFERENTIATION-RELATED FACTOR 1"/>
    <property type="match status" value="1"/>
</dbReference>
<feature type="domain" description="EDRF1 N-terminal" evidence="4">
    <location>
        <begin position="219"/>
        <end position="302"/>
    </location>
</feature>
<dbReference type="InterPro" id="IPR021852">
    <property type="entry name" value="DUF3456"/>
</dbReference>
<evidence type="ECO:0000259" key="2">
    <source>
        <dbReference type="Pfam" id="PF11938"/>
    </source>
</evidence>
<feature type="compositionally biased region" description="Basic and acidic residues" evidence="1">
    <location>
        <begin position="450"/>
        <end position="459"/>
    </location>
</feature>
<feature type="region of interest" description="Disordered" evidence="1">
    <location>
        <begin position="450"/>
        <end position="473"/>
    </location>
</feature>
<feature type="domain" description="EDRF1 N-terminal" evidence="4">
    <location>
        <begin position="90"/>
        <end position="187"/>
    </location>
</feature>
<dbReference type="GO" id="GO:0045893">
    <property type="term" value="P:positive regulation of DNA-templated transcription"/>
    <property type="evidence" value="ECO:0007669"/>
    <property type="project" value="TreeGrafter"/>
</dbReference>
<dbReference type="InterPro" id="IPR056582">
    <property type="entry name" value="EDRF1_N"/>
</dbReference>
<evidence type="ECO:0000313" key="5">
    <source>
        <dbReference type="EMBL" id="CAF2960094.1"/>
    </source>
</evidence>
<dbReference type="PANTHER" id="PTHR15000">
    <property type="entry name" value="ERYTHROID DIFFERENTIATION-RELATED FACTOR 1"/>
    <property type="match status" value="1"/>
</dbReference>
<feature type="domain" description="EDRF1 N-terminal" evidence="4">
    <location>
        <begin position="305"/>
        <end position="380"/>
    </location>
</feature>